<evidence type="ECO:0000256" key="1">
    <source>
        <dbReference type="SAM" id="SignalP"/>
    </source>
</evidence>
<proteinExistence type="predicted"/>
<feature type="signal peptide" evidence="1">
    <location>
        <begin position="1"/>
        <end position="19"/>
    </location>
</feature>
<keyword evidence="1" id="KW-0732">Signal</keyword>
<dbReference type="EMBL" id="FXYD01000003">
    <property type="protein sequence ID" value="SMX40092.1"/>
    <property type="molecule type" value="Genomic_DNA"/>
</dbReference>
<evidence type="ECO:0008006" key="4">
    <source>
        <dbReference type="Google" id="ProtNLM"/>
    </source>
</evidence>
<dbReference type="Proteomes" id="UP000203464">
    <property type="component" value="Unassembled WGS sequence"/>
</dbReference>
<sequence>MLNPSRTVALLFSATAALALSACSNLVPSTLARLSVLDPLTADPAGFAIGVETTQGVDLRENTVLLVFTATKGSSGQIRREAFTLAENRTDNMRTVYTISPEGVIEMRALQRELSTWDDGSDVSNSLALEVTADGCRVESTTPPDDPRVSIFMQLAADSPMLPLLRNAPLSEMFDVKDLAELPQCSG</sequence>
<reference evidence="3" key="1">
    <citation type="submission" date="2017-05" db="EMBL/GenBank/DDBJ databases">
        <authorList>
            <person name="Rodrigo-Torres L."/>
            <person name="Arahal R. D."/>
            <person name="Lucena T."/>
        </authorList>
    </citation>
    <scope>NUCLEOTIDE SEQUENCE [LARGE SCALE GENOMIC DNA]</scope>
    <source>
        <strain evidence="3">CECT 8868</strain>
    </source>
</reference>
<dbReference type="OrthoDB" id="7867229at2"/>
<dbReference type="PROSITE" id="PS51257">
    <property type="entry name" value="PROKAR_LIPOPROTEIN"/>
    <property type="match status" value="1"/>
</dbReference>
<keyword evidence="3" id="KW-1185">Reference proteome</keyword>
<name>A0A238KD31_9RHOB</name>
<dbReference type="RefSeq" id="WP_143849617.1">
    <property type="nucleotide sequence ID" value="NZ_FXYD01000003.1"/>
</dbReference>
<feature type="chain" id="PRO_5013280345" description="Lipoprotein" evidence="1">
    <location>
        <begin position="20"/>
        <end position="187"/>
    </location>
</feature>
<protein>
    <recommendedName>
        <fullName evidence="4">Lipoprotein</fullName>
    </recommendedName>
</protein>
<gene>
    <name evidence="2" type="ORF">OCA8868_02268</name>
</gene>
<evidence type="ECO:0000313" key="3">
    <source>
        <dbReference type="Proteomes" id="UP000203464"/>
    </source>
</evidence>
<evidence type="ECO:0000313" key="2">
    <source>
        <dbReference type="EMBL" id="SMX40092.1"/>
    </source>
</evidence>
<dbReference type="AlphaFoldDB" id="A0A238KD31"/>
<organism evidence="2 3">
    <name type="scientific">Octadecabacter ascidiaceicola</name>
    <dbReference type="NCBI Taxonomy" id="1655543"/>
    <lineage>
        <taxon>Bacteria</taxon>
        <taxon>Pseudomonadati</taxon>
        <taxon>Pseudomonadota</taxon>
        <taxon>Alphaproteobacteria</taxon>
        <taxon>Rhodobacterales</taxon>
        <taxon>Roseobacteraceae</taxon>
        <taxon>Octadecabacter</taxon>
    </lineage>
</organism>
<accession>A0A238KD31</accession>